<evidence type="ECO:0000256" key="2">
    <source>
        <dbReference type="ARBA" id="ARBA00010139"/>
    </source>
</evidence>
<dbReference type="PANTHER" id="PTHR43872">
    <property type="entry name" value="MONOOXYGENASE, PUTATIVE (AFU_ORTHOLOGUE AFUA_8G02570)-RELATED"/>
    <property type="match status" value="1"/>
</dbReference>
<name>A0A161IGJ2_9SPHN</name>
<comment type="cofactor">
    <cofactor evidence="1">
        <name>FAD</name>
        <dbReference type="ChEBI" id="CHEBI:57692"/>
    </cofactor>
</comment>
<evidence type="ECO:0000256" key="1">
    <source>
        <dbReference type="ARBA" id="ARBA00001974"/>
    </source>
</evidence>
<dbReference type="Proteomes" id="UP000059113">
    <property type="component" value="Chromosome"/>
</dbReference>
<keyword evidence="8" id="KW-1185">Reference proteome</keyword>
<reference evidence="7 8" key="1">
    <citation type="journal article" date="2015" name="Int. J. Syst. Evol. Microbiol.">
        <title>Erythrobacter atlanticus sp. nov., a bacterium from ocean sediment able to degrade polycyclic aromatic hydrocarbons.</title>
        <authorList>
            <person name="Zhuang L."/>
            <person name="Liu Y."/>
            <person name="Wang L."/>
            <person name="Wang W."/>
            <person name="Shao Z."/>
        </authorList>
    </citation>
    <scope>NUCLEOTIDE SEQUENCE [LARGE SCALE GENOMIC DNA]</scope>
    <source>
        <strain evidence="8">s21-N3</strain>
    </source>
</reference>
<organism evidence="7 8">
    <name type="scientific">Aurantiacibacter atlanticus</name>
    <dbReference type="NCBI Taxonomy" id="1648404"/>
    <lineage>
        <taxon>Bacteria</taxon>
        <taxon>Pseudomonadati</taxon>
        <taxon>Pseudomonadota</taxon>
        <taxon>Alphaproteobacteria</taxon>
        <taxon>Sphingomonadales</taxon>
        <taxon>Erythrobacteraceae</taxon>
        <taxon>Aurantiacibacter</taxon>
    </lineage>
</organism>
<dbReference type="Gene3D" id="3.50.50.60">
    <property type="entry name" value="FAD/NAD(P)-binding domain"/>
    <property type="match status" value="1"/>
</dbReference>
<dbReference type="EMBL" id="CP011310">
    <property type="protein sequence ID" value="ANC50524.1"/>
    <property type="molecule type" value="Genomic_DNA"/>
</dbReference>
<evidence type="ECO:0000256" key="6">
    <source>
        <dbReference type="ARBA" id="ARBA00023033"/>
    </source>
</evidence>
<dbReference type="Pfam" id="PF00743">
    <property type="entry name" value="FMO-like"/>
    <property type="match status" value="1"/>
</dbReference>
<gene>
    <name evidence="7" type="ORF">CP97_14838</name>
</gene>
<sequence>MRSDSDMHTLGFDFEPWKHEDAIADGHAILDYLNRIVEERRISENMHFGFEVVSADWGSSRARWIVTARGEDGTSAIIAARWLYFAIGYYDDDNPYDAGLPGLVRFGGQTVHPRFWPEYLDCQGKDVVVIGSGATAMTILPAMADTASSVTMLQRTPSWMAPGPRRDTWGKRFERWFSEKLAYWLTRQKNIALRSYFFGLSRRKPRVLAEKLRGLQRGALGKSYEPRHFEPPYNPWQQRLCLMPDGNLFTAMRRGSAHIVTDRIAGFDDGGVKLQSGDYTSGYLERAKHLMPKVAAERPWTLRHNYREDKRDFRQPPVADGVLRFVHAPAQTDISCEQDVAGNTQAIAAE</sequence>
<dbReference type="AlphaFoldDB" id="A0A161IGJ2"/>
<evidence type="ECO:0000313" key="7">
    <source>
        <dbReference type="EMBL" id="ANC50524.1"/>
    </source>
</evidence>
<keyword evidence="6 7" id="KW-0503">Monooxygenase</keyword>
<proteinExistence type="inferred from homology"/>
<keyword evidence="4" id="KW-0274">FAD</keyword>
<dbReference type="STRING" id="1648404.CP97_14838"/>
<evidence type="ECO:0000256" key="3">
    <source>
        <dbReference type="ARBA" id="ARBA00022630"/>
    </source>
</evidence>
<evidence type="ECO:0000313" key="8">
    <source>
        <dbReference type="Proteomes" id="UP000059113"/>
    </source>
</evidence>
<dbReference type="GO" id="GO:0050661">
    <property type="term" value="F:NADP binding"/>
    <property type="evidence" value="ECO:0007669"/>
    <property type="project" value="InterPro"/>
</dbReference>
<dbReference type="PANTHER" id="PTHR43872:SF1">
    <property type="entry name" value="MONOOXYGENASE, PUTATIVE (AFU_ORTHOLOGUE AFUA_8G02570)-RELATED"/>
    <property type="match status" value="1"/>
</dbReference>
<keyword evidence="5" id="KW-0560">Oxidoreductase</keyword>
<reference evidence="8" key="2">
    <citation type="submission" date="2015-04" db="EMBL/GenBank/DDBJ databases">
        <title>The complete genome sequence of Erythrobacter sp. s21-N3.</title>
        <authorList>
            <person name="Zhuang L."/>
            <person name="Liu Y."/>
            <person name="Shao Z."/>
        </authorList>
    </citation>
    <scope>NUCLEOTIDE SEQUENCE [LARGE SCALE GENOMIC DNA]</scope>
    <source>
        <strain evidence="8">s21-N3</strain>
    </source>
</reference>
<dbReference type="GO" id="GO:0050660">
    <property type="term" value="F:flavin adenine dinucleotide binding"/>
    <property type="evidence" value="ECO:0007669"/>
    <property type="project" value="InterPro"/>
</dbReference>
<dbReference type="SUPFAM" id="SSF51905">
    <property type="entry name" value="FAD/NAD(P)-binding domain"/>
    <property type="match status" value="1"/>
</dbReference>
<protein>
    <submittedName>
        <fullName evidence="7">Monooxygenase flavin-binding family protein</fullName>
    </submittedName>
</protein>
<comment type="similarity">
    <text evidence="2">Belongs to the FAD-binding monooxygenase family.</text>
</comment>
<dbReference type="KEGG" id="ery:CP97_14838"/>
<accession>A0A161IGJ2</accession>
<dbReference type="InterPro" id="IPR020946">
    <property type="entry name" value="Flavin_mOase-like"/>
</dbReference>
<evidence type="ECO:0000256" key="5">
    <source>
        <dbReference type="ARBA" id="ARBA00023002"/>
    </source>
</evidence>
<dbReference type="InterPro" id="IPR036188">
    <property type="entry name" value="FAD/NAD-bd_sf"/>
</dbReference>
<evidence type="ECO:0000256" key="4">
    <source>
        <dbReference type="ARBA" id="ARBA00022827"/>
    </source>
</evidence>
<dbReference type="InterPro" id="IPR051820">
    <property type="entry name" value="FAD-binding_MO"/>
</dbReference>
<dbReference type="GO" id="GO:0004499">
    <property type="term" value="F:N,N-dimethylaniline monooxygenase activity"/>
    <property type="evidence" value="ECO:0007669"/>
    <property type="project" value="InterPro"/>
</dbReference>
<keyword evidence="3" id="KW-0285">Flavoprotein</keyword>